<keyword evidence="1" id="KW-0408">Iron</keyword>
<evidence type="ECO:0000259" key="2">
    <source>
        <dbReference type="PROSITE" id="PS51471"/>
    </source>
</evidence>
<keyword evidence="1" id="KW-0479">Metal-binding</keyword>
<organism evidence="3 4">
    <name type="scientific">Prymnesium parvum</name>
    <name type="common">Toxic golden alga</name>
    <dbReference type="NCBI Taxonomy" id="97485"/>
    <lineage>
        <taxon>Eukaryota</taxon>
        <taxon>Haptista</taxon>
        <taxon>Haptophyta</taxon>
        <taxon>Prymnesiophyceae</taxon>
        <taxon>Prymnesiales</taxon>
        <taxon>Prymnesiaceae</taxon>
        <taxon>Prymnesium</taxon>
    </lineage>
</organism>
<dbReference type="InterPro" id="IPR050231">
    <property type="entry name" value="Iron_ascorbate_oxido_reductase"/>
</dbReference>
<comment type="caution">
    <text evidence="3">The sequence shown here is derived from an EMBL/GenBank/DDBJ whole genome shotgun (WGS) entry which is preliminary data.</text>
</comment>
<proteinExistence type="inferred from homology"/>
<dbReference type="Gene3D" id="2.60.120.330">
    <property type="entry name" value="B-lactam Antibiotic, Isopenicillin N Synthase, Chain"/>
    <property type="match status" value="1"/>
</dbReference>
<protein>
    <recommendedName>
        <fullName evidence="2">Fe2OG dioxygenase domain-containing protein</fullName>
    </recommendedName>
</protein>
<dbReference type="Pfam" id="PF14226">
    <property type="entry name" value="DIOX_N"/>
    <property type="match status" value="1"/>
</dbReference>
<reference evidence="3 4" key="1">
    <citation type="journal article" date="2024" name="Science">
        <title>Giant polyketide synthase enzymes in the biosynthesis of giant marine polyether toxins.</title>
        <authorList>
            <person name="Fallon T.R."/>
            <person name="Shende V.V."/>
            <person name="Wierzbicki I.H."/>
            <person name="Pendleton A.L."/>
            <person name="Watervoot N.F."/>
            <person name="Auber R.P."/>
            <person name="Gonzalez D.J."/>
            <person name="Wisecaver J.H."/>
            <person name="Moore B.S."/>
        </authorList>
    </citation>
    <scope>NUCLEOTIDE SEQUENCE [LARGE SCALE GENOMIC DNA]</scope>
    <source>
        <strain evidence="3 4">12B1</strain>
    </source>
</reference>
<keyword evidence="1" id="KW-0560">Oxidoreductase</keyword>
<dbReference type="InterPro" id="IPR005123">
    <property type="entry name" value="Oxoglu/Fe-dep_dioxygenase_dom"/>
</dbReference>
<gene>
    <name evidence="3" type="ORF">AB1Y20_009141</name>
</gene>
<evidence type="ECO:0000313" key="3">
    <source>
        <dbReference type="EMBL" id="KAL1527756.1"/>
    </source>
</evidence>
<dbReference type="InterPro" id="IPR044861">
    <property type="entry name" value="IPNS-like_FE2OG_OXY"/>
</dbReference>
<keyword evidence="4" id="KW-1185">Reference proteome</keyword>
<name>A0AB34K3Z9_PRYPA</name>
<dbReference type="InterPro" id="IPR027443">
    <property type="entry name" value="IPNS-like_sf"/>
</dbReference>
<feature type="domain" description="Fe2OG dioxygenase" evidence="2">
    <location>
        <begin position="206"/>
        <end position="312"/>
    </location>
</feature>
<dbReference type="InterPro" id="IPR026992">
    <property type="entry name" value="DIOX_N"/>
</dbReference>
<comment type="similarity">
    <text evidence="1">Belongs to the iron/ascorbate-dependent oxidoreductase family.</text>
</comment>
<dbReference type="GO" id="GO:0046872">
    <property type="term" value="F:metal ion binding"/>
    <property type="evidence" value="ECO:0007669"/>
    <property type="project" value="UniProtKB-KW"/>
</dbReference>
<evidence type="ECO:0000256" key="1">
    <source>
        <dbReference type="RuleBase" id="RU003682"/>
    </source>
</evidence>
<evidence type="ECO:0000313" key="4">
    <source>
        <dbReference type="Proteomes" id="UP001515480"/>
    </source>
</evidence>
<dbReference type="Proteomes" id="UP001515480">
    <property type="component" value="Unassembled WGS sequence"/>
</dbReference>
<dbReference type="Pfam" id="PF03171">
    <property type="entry name" value="2OG-FeII_Oxy"/>
    <property type="match status" value="1"/>
</dbReference>
<dbReference type="AlphaFoldDB" id="A0AB34K3Z9"/>
<dbReference type="PROSITE" id="PS51471">
    <property type="entry name" value="FE2OG_OXY"/>
    <property type="match status" value="1"/>
</dbReference>
<dbReference type="SUPFAM" id="SSF51197">
    <property type="entry name" value="Clavaminate synthase-like"/>
    <property type="match status" value="1"/>
</dbReference>
<dbReference type="GO" id="GO:0016491">
    <property type="term" value="F:oxidoreductase activity"/>
    <property type="evidence" value="ECO:0007669"/>
    <property type="project" value="UniProtKB-KW"/>
</dbReference>
<dbReference type="PANTHER" id="PTHR47990">
    <property type="entry name" value="2-OXOGLUTARATE (2OG) AND FE(II)-DEPENDENT OXYGENASE SUPERFAMILY PROTEIN-RELATED"/>
    <property type="match status" value="1"/>
</dbReference>
<accession>A0AB34K3Z9</accession>
<dbReference type="EMBL" id="JBGBPQ010000002">
    <property type="protein sequence ID" value="KAL1527756.1"/>
    <property type="molecule type" value="Genomic_DNA"/>
</dbReference>
<sequence>MWTMRTLMPRSTAILHSCSELRRRTRALSNNTFSTTLCGLHPLVDVAPLFCVGSPSRRETVQAIGAAMGERGYFYCENVDILPAEYIRSVYQFSQRMHALPIEVKKAFSQRGSGSYTGADIGEHEIEYEVGVKASACSWDYSPGKFTLGTESPRYPGEDIIQPTFESVLTELYARQNTLAKALLGAFEEALGLPRSTFVDMFQHDNLGTVRLIRYPGVESTAGATDKGIGAHTDFEVFTLMHQDAPGLQFMPRHTEGDFQWVDAPVRPGEFVVIVGDVLERFTNGTWLATPHRVLQTTHARSSIIRFNAVAPDVLVEPLPQFISDENPPKYTPVTMATHMETTMRNIDKGLGAWDEKTNRSTTATYRYINGVDHRLAN</sequence>